<comment type="subcellular location">
    <subcellularLocation>
        <location evidence="2">Cell membrane</location>
        <topology evidence="2">Multi-pass membrane protein</topology>
    </subcellularLocation>
</comment>
<keyword evidence="2" id="KW-0813">Transport</keyword>
<dbReference type="Gene3D" id="1.10.1760.20">
    <property type="match status" value="1"/>
</dbReference>
<dbReference type="PANTHER" id="PTHR34295:SF1">
    <property type="entry name" value="BIOTIN TRANSPORTER BIOY"/>
    <property type="match status" value="1"/>
</dbReference>
<dbReference type="PANTHER" id="PTHR34295">
    <property type="entry name" value="BIOTIN TRANSPORTER BIOY"/>
    <property type="match status" value="1"/>
</dbReference>
<protein>
    <recommendedName>
        <fullName evidence="2">Biotin transporter</fullName>
    </recommendedName>
</protein>
<evidence type="ECO:0000313" key="4">
    <source>
        <dbReference type="EMBL" id="GLI34076.1"/>
    </source>
</evidence>
<dbReference type="PIRSF" id="PIRSF016661">
    <property type="entry name" value="BioY"/>
    <property type="match status" value="1"/>
</dbReference>
<sequence>MPVKQLQWIVYASLLAALTAVGAYIPIPIGPVPIVLQNLFVLLAGLLLGGRWGFTSIGIYLLVGAVGMPVFTGGKGGVAHFIGPTGGYLIGFALCAFVTGWISEKASGRTSYDILAVIAGSLLVYVCGVPWLKAVTDMSWNKAVVAGMLPFLMGDALKAALAVILARAIRPVLHRQLEAVSA</sequence>
<evidence type="ECO:0000256" key="2">
    <source>
        <dbReference type="PIRNR" id="PIRNR016661"/>
    </source>
</evidence>
<gene>
    <name evidence="4" type="ORF">DAMNIGENAA_15090</name>
</gene>
<feature type="transmembrane region" description="Helical" evidence="3">
    <location>
        <begin position="144"/>
        <end position="166"/>
    </location>
</feature>
<dbReference type="GO" id="GO:0005886">
    <property type="term" value="C:plasma membrane"/>
    <property type="evidence" value="ECO:0007669"/>
    <property type="project" value="UniProtKB-SubCell"/>
</dbReference>
<name>A0A9W6D606_9BACT</name>
<dbReference type="EMBL" id="BSDR01000001">
    <property type="protein sequence ID" value="GLI34076.1"/>
    <property type="molecule type" value="Genomic_DNA"/>
</dbReference>
<dbReference type="Proteomes" id="UP001144372">
    <property type="component" value="Unassembled WGS sequence"/>
</dbReference>
<dbReference type="RefSeq" id="WP_281793345.1">
    <property type="nucleotide sequence ID" value="NZ_BSDR01000001.1"/>
</dbReference>
<keyword evidence="2" id="KW-1003">Cell membrane</keyword>
<feature type="transmembrane region" description="Helical" evidence="3">
    <location>
        <begin position="6"/>
        <end position="27"/>
    </location>
</feature>
<dbReference type="AlphaFoldDB" id="A0A9W6D606"/>
<evidence type="ECO:0000256" key="1">
    <source>
        <dbReference type="ARBA" id="ARBA00010692"/>
    </source>
</evidence>
<keyword evidence="5" id="KW-1185">Reference proteome</keyword>
<dbReference type="InterPro" id="IPR003784">
    <property type="entry name" value="BioY"/>
</dbReference>
<reference evidence="4" key="1">
    <citation type="submission" date="2022-12" db="EMBL/GenBank/DDBJ databases">
        <title>Reference genome sequencing for broad-spectrum identification of bacterial and archaeal isolates by mass spectrometry.</title>
        <authorList>
            <person name="Sekiguchi Y."/>
            <person name="Tourlousse D.M."/>
        </authorList>
    </citation>
    <scope>NUCLEOTIDE SEQUENCE</scope>
    <source>
        <strain evidence="4">ASRB1</strain>
    </source>
</reference>
<keyword evidence="3" id="KW-0812">Transmembrane</keyword>
<feature type="transmembrane region" description="Helical" evidence="3">
    <location>
        <begin position="39"/>
        <end position="61"/>
    </location>
</feature>
<keyword evidence="2 3" id="KW-0472">Membrane</keyword>
<dbReference type="Pfam" id="PF02632">
    <property type="entry name" value="BioY"/>
    <property type="match status" value="1"/>
</dbReference>
<organism evidence="4 5">
    <name type="scientific">Desulforhabdus amnigena</name>
    <dbReference type="NCBI Taxonomy" id="40218"/>
    <lineage>
        <taxon>Bacteria</taxon>
        <taxon>Pseudomonadati</taxon>
        <taxon>Thermodesulfobacteriota</taxon>
        <taxon>Syntrophobacteria</taxon>
        <taxon>Syntrophobacterales</taxon>
        <taxon>Syntrophobacteraceae</taxon>
        <taxon>Desulforhabdus</taxon>
    </lineage>
</organism>
<feature type="transmembrane region" description="Helical" evidence="3">
    <location>
        <begin position="114"/>
        <end position="132"/>
    </location>
</feature>
<proteinExistence type="inferred from homology"/>
<comment type="caution">
    <text evidence="4">The sequence shown here is derived from an EMBL/GenBank/DDBJ whole genome shotgun (WGS) entry which is preliminary data.</text>
</comment>
<evidence type="ECO:0000256" key="3">
    <source>
        <dbReference type="SAM" id="Phobius"/>
    </source>
</evidence>
<dbReference type="GO" id="GO:0015225">
    <property type="term" value="F:biotin transmembrane transporter activity"/>
    <property type="evidence" value="ECO:0007669"/>
    <property type="project" value="UniProtKB-UniRule"/>
</dbReference>
<feature type="transmembrane region" description="Helical" evidence="3">
    <location>
        <begin position="81"/>
        <end position="102"/>
    </location>
</feature>
<evidence type="ECO:0000313" key="5">
    <source>
        <dbReference type="Proteomes" id="UP001144372"/>
    </source>
</evidence>
<keyword evidence="3" id="KW-1133">Transmembrane helix</keyword>
<comment type="similarity">
    <text evidence="1 2">Belongs to the BioY family.</text>
</comment>
<accession>A0A9W6D606</accession>